<keyword evidence="1" id="KW-0812">Transmembrane</keyword>
<reference evidence="3" key="1">
    <citation type="submission" date="2018-09" db="EMBL/GenBank/DDBJ databases">
        <title>Acidovorax cavernicola nov. sp. isolated from Gruta de las Maravillas (Aracena, Spain).</title>
        <authorList>
            <person name="Jurado V."/>
            <person name="Gutierrez-Patricio S."/>
            <person name="Gonzalez-Pimentel J.L."/>
            <person name="Miller A.Z."/>
            <person name="Laiz L."/>
            <person name="Saiz-Jimenez C."/>
        </authorList>
    </citation>
    <scope>NUCLEOTIDE SEQUENCE [LARGE SCALE GENOMIC DNA]</scope>
    <source>
        <strain evidence="3">1011MAR3C25</strain>
    </source>
</reference>
<feature type="transmembrane region" description="Helical" evidence="1">
    <location>
        <begin position="36"/>
        <end position="58"/>
    </location>
</feature>
<evidence type="ECO:0000313" key="3">
    <source>
        <dbReference type="Proteomes" id="UP000284202"/>
    </source>
</evidence>
<proteinExistence type="predicted"/>
<dbReference type="PANTHER" id="PTHR34821">
    <property type="entry name" value="INNER MEMBRANE PROTEIN YDCZ"/>
    <property type="match status" value="1"/>
</dbReference>
<dbReference type="OrthoDB" id="370053at2"/>
<dbReference type="PANTHER" id="PTHR34821:SF2">
    <property type="entry name" value="INNER MEMBRANE PROTEIN YDCZ"/>
    <property type="match status" value="1"/>
</dbReference>
<dbReference type="Pfam" id="PF04657">
    <property type="entry name" value="DMT_YdcZ"/>
    <property type="match status" value="1"/>
</dbReference>
<evidence type="ECO:0000313" key="2">
    <source>
        <dbReference type="EMBL" id="RJE89325.1"/>
    </source>
</evidence>
<dbReference type="Proteomes" id="UP000284202">
    <property type="component" value="Unassembled WGS sequence"/>
</dbReference>
<dbReference type="EMBL" id="QZCG01000001">
    <property type="protein sequence ID" value="RJE89325.1"/>
    <property type="molecule type" value="Genomic_DNA"/>
</dbReference>
<evidence type="ECO:0000256" key="1">
    <source>
        <dbReference type="SAM" id="Phobius"/>
    </source>
</evidence>
<sequence>MQLAIVPVIFVILAGAAISFQAPLNAALSRAVHSPLAAAAISFGVGFVLLTFMALVVGEGRGFIAATRQDWRLWLGGFLGAFYVWTIVWTLPRMGVLTAICALALGQMVAAILLDRAGAFGMPVRDISLPRILAAIMVGSGIVLSRF</sequence>
<dbReference type="AlphaFoldDB" id="A0A418T7X3"/>
<name>A0A418T7X3_9RHOB</name>
<dbReference type="InterPro" id="IPR006750">
    <property type="entry name" value="YdcZ"/>
</dbReference>
<gene>
    <name evidence="2" type="ORF">D3P04_01430</name>
</gene>
<comment type="caution">
    <text evidence="2">The sequence shown here is derived from an EMBL/GenBank/DDBJ whole genome shotgun (WGS) entry which is preliminary data.</text>
</comment>
<keyword evidence="1" id="KW-1133">Transmembrane helix</keyword>
<feature type="transmembrane region" description="Helical" evidence="1">
    <location>
        <begin position="70"/>
        <end position="88"/>
    </location>
</feature>
<dbReference type="GO" id="GO:0005886">
    <property type="term" value="C:plasma membrane"/>
    <property type="evidence" value="ECO:0007669"/>
    <property type="project" value="TreeGrafter"/>
</dbReference>
<organism evidence="2 3">
    <name type="scientific">Paracoccus onubensis</name>
    <dbReference type="NCBI Taxonomy" id="1675788"/>
    <lineage>
        <taxon>Bacteria</taxon>
        <taxon>Pseudomonadati</taxon>
        <taxon>Pseudomonadota</taxon>
        <taxon>Alphaproteobacteria</taxon>
        <taxon>Rhodobacterales</taxon>
        <taxon>Paracoccaceae</taxon>
        <taxon>Paracoccus</taxon>
    </lineage>
</organism>
<feature type="transmembrane region" description="Helical" evidence="1">
    <location>
        <begin position="126"/>
        <end position="144"/>
    </location>
</feature>
<feature type="transmembrane region" description="Helical" evidence="1">
    <location>
        <begin position="94"/>
        <end position="114"/>
    </location>
</feature>
<protein>
    <submittedName>
        <fullName evidence="2">DMT family transporter</fullName>
    </submittedName>
</protein>
<accession>A0A418T7X3</accession>
<keyword evidence="1" id="KW-0472">Membrane</keyword>
<dbReference type="RefSeq" id="WP_119745163.1">
    <property type="nucleotide sequence ID" value="NZ_JAUUTZ010000031.1"/>
</dbReference>
<keyword evidence="3" id="KW-1185">Reference proteome</keyword>